<proteinExistence type="predicted"/>
<reference evidence="2" key="1">
    <citation type="submission" date="2023-07" db="EMBL/GenBank/DDBJ databases">
        <title>Characterization of two Paracoccaceae strains isolated from Phycosphere and proposal of Xinfangfangia lacusdiani sp. nov.</title>
        <authorList>
            <person name="Deng Y."/>
            <person name="Zhang Y.Q."/>
        </authorList>
    </citation>
    <scope>NUCLEOTIDE SEQUENCE [LARGE SCALE GENOMIC DNA]</scope>
    <source>
        <strain evidence="2">CPCC 101403</strain>
    </source>
</reference>
<gene>
    <name evidence="1" type="ORF">RM190_21125</name>
</gene>
<accession>A0ABU3EJE8</accession>
<keyword evidence="2" id="KW-1185">Reference proteome</keyword>
<evidence type="ECO:0008006" key="3">
    <source>
        <dbReference type="Google" id="ProtNLM"/>
    </source>
</evidence>
<protein>
    <recommendedName>
        <fullName evidence="3">HEPN AbiU2-like domain-containing protein</fullName>
    </recommendedName>
</protein>
<dbReference type="RefSeq" id="WP_311761466.1">
    <property type="nucleotide sequence ID" value="NZ_JAVRQI010000021.1"/>
</dbReference>
<organism evidence="1 2">
    <name type="scientific">Paracoccus broussonetiae</name>
    <dbReference type="NCBI Taxonomy" id="3075834"/>
    <lineage>
        <taxon>Bacteria</taxon>
        <taxon>Pseudomonadati</taxon>
        <taxon>Pseudomonadota</taxon>
        <taxon>Alphaproteobacteria</taxon>
        <taxon>Rhodobacterales</taxon>
        <taxon>Paracoccaceae</taxon>
        <taxon>Paracoccus</taxon>
    </lineage>
</organism>
<sequence>MSFTEQNAKEYIDKNINHINRLRHTIINLASAQHILLYMKRLQEVSKEARLSADINRTMDIEAFVSVIVMSYGRFFTESKGASVFKKKLIPAHLIKAHNEIISLRNERYAHHGAHDTVAAEIELFVMENEVQFKIHWWASTYDGAAPHWQELFEWMHNYLKESFHKQVDFLSRTTGKHWPRFDPHLTLEQVYTRSCNLTTG</sequence>
<comment type="caution">
    <text evidence="1">The sequence shown here is derived from an EMBL/GenBank/DDBJ whole genome shotgun (WGS) entry which is preliminary data.</text>
</comment>
<dbReference type="EMBL" id="JAVRQI010000021">
    <property type="protein sequence ID" value="MDT1064377.1"/>
    <property type="molecule type" value="Genomic_DNA"/>
</dbReference>
<evidence type="ECO:0000313" key="1">
    <source>
        <dbReference type="EMBL" id="MDT1064377.1"/>
    </source>
</evidence>
<dbReference type="Proteomes" id="UP001251085">
    <property type="component" value="Unassembled WGS sequence"/>
</dbReference>
<name>A0ABU3EJE8_9RHOB</name>
<evidence type="ECO:0000313" key="2">
    <source>
        <dbReference type="Proteomes" id="UP001251085"/>
    </source>
</evidence>